<dbReference type="PROSITE" id="PS50192">
    <property type="entry name" value="T_SNARE"/>
    <property type="match status" value="1"/>
</dbReference>
<keyword evidence="1" id="KW-0472">Membrane</keyword>
<evidence type="ECO:0000313" key="3">
    <source>
        <dbReference type="EMBL" id="GAB66768.1"/>
    </source>
</evidence>
<dbReference type="eggNOG" id="ENOG502S03I">
    <property type="taxonomic scope" value="Eukaryota"/>
</dbReference>
<dbReference type="PhylomeDB" id="K6UKF2"/>
<dbReference type="Proteomes" id="UP000006319">
    <property type="component" value="Chromosome 10"/>
</dbReference>
<protein>
    <recommendedName>
        <fullName evidence="2">t-SNARE coiled-coil homology domain-containing protein</fullName>
    </recommendedName>
</protein>
<dbReference type="Gene3D" id="1.20.5.110">
    <property type="match status" value="1"/>
</dbReference>
<name>K6UKF2_PLACD</name>
<dbReference type="CDD" id="cd15841">
    <property type="entry name" value="SNARE_Qc"/>
    <property type="match status" value="1"/>
</dbReference>
<sequence length="233" mass="27758">MDLWDKDYEKAIQTGKEIKKILRQNEKEKKKAKNRAILRGKITEFNQNVRFLQHQLNNDYIKNDKQYSKNESKYKYKVSTLEKMKRDIMNLYEDFASTNEEVHFGMRQADASFNINMDFLNDLDNENGSYLNDLNKEELLLKQQNLMKLQDEQLSFLEGTTHNLKNISYNINNELRVHNELLDDIDRDVDETNNLLNRNRNIFERVTNNTSNYFLYVIIAVLTTSLVLFIIIL</sequence>
<dbReference type="EMBL" id="DF157102">
    <property type="protein sequence ID" value="GAB66768.1"/>
    <property type="molecule type" value="Genomic_DNA"/>
</dbReference>
<gene>
    <name evidence="3" type="ORF">PCYB_101180</name>
</gene>
<reference evidence="3 4" key="1">
    <citation type="journal article" date="2012" name="Nat. Genet.">
        <title>Plasmodium cynomolgi genome sequences provide insight into Plasmodium vivax and the monkey malaria clade.</title>
        <authorList>
            <person name="Tachibana S."/>
            <person name="Sullivan S.A."/>
            <person name="Kawai S."/>
            <person name="Nakamura S."/>
            <person name="Kim H.R."/>
            <person name="Goto N."/>
            <person name="Arisue N."/>
            <person name="Palacpac N.M.Q."/>
            <person name="Honma H."/>
            <person name="Yagi M."/>
            <person name="Tougan T."/>
            <person name="Katakai Y."/>
            <person name="Kaneko O."/>
            <person name="Mita T."/>
            <person name="Kita K."/>
            <person name="Yasutomi Y."/>
            <person name="Sutton P.L."/>
            <person name="Shakhbatyan R."/>
            <person name="Horii T."/>
            <person name="Yasunaga T."/>
            <person name="Barnwell J.W."/>
            <person name="Escalante A.A."/>
            <person name="Carlton J.M."/>
            <person name="Tanabe K."/>
        </authorList>
    </citation>
    <scope>NUCLEOTIDE SEQUENCE [LARGE SCALE GENOMIC DNA]</scope>
    <source>
        <strain evidence="3 4">B</strain>
    </source>
</reference>
<dbReference type="SUPFAM" id="SSF58038">
    <property type="entry name" value="SNARE fusion complex"/>
    <property type="match status" value="1"/>
</dbReference>
<proteinExistence type="predicted"/>
<dbReference type="GeneID" id="14693124"/>
<dbReference type="KEGG" id="pcy:PCYB_101180"/>
<evidence type="ECO:0000256" key="1">
    <source>
        <dbReference type="SAM" id="Phobius"/>
    </source>
</evidence>
<organism evidence="3 4">
    <name type="scientific">Plasmodium cynomolgi (strain B)</name>
    <dbReference type="NCBI Taxonomy" id="1120755"/>
    <lineage>
        <taxon>Eukaryota</taxon>
        <taxon>Sar</taxon>
        <taxon>Alveolata</taxon>
        <taxon>Apicomplexa</taxon>
        <taxon>Aconoidasida</taxon>
        <taxon>Haemosporida</taxon>
        <taxon>Plasmodiidae</taxon>
        <taxon>Plasmodium</taxon>
        <taxon>Plasmodium (Plasmodium)</taxon>
    </lineage>
</organism>
<evidence type="ECO:0000313" key="4">
    <source>
        <dbReference type="Proteomes" id="UP000006319"/>
    </source>
</evidence>
<accession>K6UKF2</accession>
<dbReference type="OrthoDB" id="428895at2759"/>
<feature type="domain" description="T-SNARE coiled-coil homology" evidence="2">
    <location>
        <begin position="144"/>
        <end position="206"/>
    </location>
</feature>
<keyword evidence="1" id="KW-0812">Transmembrane</keyword>
<dbReference type="VEuPathDB" id="PlasmoDB:PCYB_101180"/>
<feature type="transmembrane region" description="Helical" evidence="1">
    <location>
        <begin position="213"/>
        <end position="232"/>
    </location>
</feature>
<keyword evidence="4" id="KW-1185">Reference proteome</keyword>
<keyword evidence="1" id="KW-1133">Transmembrane helix</keyword>
<dbReference type="RefSeq" id="XP_004222715.1">
    <property type="nucleotide sequence ID" value="XM_004222667.1"/>
</dbReference>
<dbReference type="AlphaFoldDB" id="K6UKF2"/>
<evidence type="ECO:0000259" key="2">
    <source>
        <dbReference type="PROSITE" id="PS50192"/>
    </source>
</evidence>
<dbReference type="InterPro" id="IPR000727">
    <property type="entry name" value="T_SNARE_dom"/>
</dbReference>
<dbReference type="OMA" id="RQSTACL"/>